<dbReference type="STRING" id="1034943.BN59_03266"/>
<feature type="domain" description="N-acetyltransferase" evidence="3">
    <location>
        <begin position="8"/>
        <end position="144"/>
    </location>
</feature>
<organism evidence="4 5">
    <name type="scientific">Legionella massiliensis</name>
    <dbReference type="NCBI Taxonomy" id="1034943"/>
    <lineage>
        <taxon>Bacteria</taxon>
        <taxon>Pseudomonadati</taxon>
        <taxon>Pseudomonadota</taxon>
        <taxon>Gammaproteobacteria</taxon>
        <taxon>Legionellales</taxon>
        <taxon>Legionellaceae</taxon>
        <taxon>Legionella</taxon>
    </lineage>
</organism>
<evidence type="ECO:0000313" key="5">
    <source>
        <dbReference type="Proteomes" id="UP000044071"/>
    </source>
</evidence>
<dbReference type="PANTHER" id="PTHR43626">
    <property type="entry name" value="ACYL-COA N-ACYLTRANSFERASE"/>
    <property type="match status" value="1"/>
</dbReference>
<keyword evidence="2" id="KW-0012">Acyltransferase</keyword>
<evidence type="ECO:0000256" key="2">
    <source>
        <dbReference type="ARBA" id="ARBA00023315"/>
    </source>
</evidence>
<protein>
    <submittedName>
        <fullName evidence="4">Ribosomal-protein-alanine N-acetyltransferase</fullName>
    </submittedName>
</protein>
<dbReference type="Gene3D" id="3.40.630.30">
    <property type="match status" value="1"/>
</dbReference>
<dbReference type="EMBL" id="CCSB01000004">
    <property type="protein sequence ID" value="CDZ78951.1"/>
    <property type="molecule type" value="Genomic_DNA"/>
</dbReference>
<gene>
    <name evidence="4" type="ORF">BN59_03266</name>
</gene>
<keyword evidence="5" id="KW-1185">Reference proteome</keyword>
<dbReference type="eggNOG" id="COG0454">
    <property type="taxonomic scope" value="Bacteria"/>
</dbReference>
<dbReference type="InterPro" id="IPR000182">
    <property type="entry name" value="GNAT_dom"/>
</dbReference>
<keyword evidence="1 4" id="KW-0808">Transferase</keyword>
<dbReference type="RefSeq" id="WP_052403339.1">
    <property type="nucleotide sequence ID" value="NZ_CCVW01000004.1"/>
</dbReference>
<dbReference type="GO" id="GO:0005737">
    <property type="term" value="C:cytoplasm"/>
    <property type="evidence" value="ECO:0007669"/>
    <property type="project" value="TreeGrafter"/>
</dbReference>
<dbReference type="PROSITE" id="PS51186">
    <property type="entry name" value="GNAT"/>
    <property type="match status" value="1"/>
</dbReference>
<dbReference type="GO" id="GO:0008080">
    <property type="term" value="F:N-acetyltransferase activity"/>
    <property type="evidence" value="ECO:0007669"/>
    <property type="project" value="InterPro"/>
</dbReference>
<proteinExistence type="predicted"/>
<accession>A0A078L197</accession>
<dbReference type="OrthoDB" id="9775804at2"/>
<dbReference type="PANTHER" id="PTHR43626:SF4">
    <property type="entry name" value="GCN5-RELATED N-ACETYLTRANSFERASE 2, CHLOROPLASTIC"/>
    <property type="match status" value="1"/>
</dbReference>
<dbReference type="Proteomes" id="UP000044071">
    <property type="component" value="Unassembled WGS sequence"/>
</dbReference>
<dbReference type="AlphaFoldDB" id="A0A078L197"/>
<name>A0A078L197_9GAMM</name>
<dbReference type="CDD" id="cd04301">
    <property type="entry name" value="NAT_SF"/>
    <property type="match status" value="1"/>
</dbReference>
<reference evidence="4 5" key="1">
    <citation type="submission" date="2014-06" db="EMBL/GenBank/DDBJ databases">
        <authorList>
            <person name="Urmite Genomes Urmite Genomes"/>
        </authorList>
    </citation>
    <scope>NUCLEOTIDE SEQUENCE [LARGE SCALE GENOMIC DNA]</scope>
</reference>
<dbReference type="SUPFAM" id="SSF55729">
    <property type="entry name" value="Acyl-CoA N-acyltransferases (Nat)"/>
    <property type="match status" value="1"/>
</dbReference>
<dbReference type="InterPro" id="IPR045039">
    <property type="entry name" value="NSI-like"/>
</dbReference>
<dbReference type="Pfam" id="PF13508">
    <property type="entry name" value="Acetyltransf_7"/>
    <property type="match status" value="1"/>
</dbReference>
<evidence type="ECO:0000256" key="1">
    <source>
        <dbReference type="ARBA" id="ARBA00022679"/>
    </source>
</evidence>
<sequence>MDNLNHLIILESKNEVSFSEINELSERVGWGKNFYPTKEQWELTLKLSTHIAYIKKNAQLICFGRVVGDGQMCMFYDICVHPEYQKQYIGSLLMNHLINKVKDKNYASIGLFVWQGNSTASEFYRKFGFEVSPAMELREYMRSI</sequence>
<evidence type="ECO:0000313" key="4">
    <source>
        <dbReference type="EMBL" id="CDZ78951.1"/>
    </source>
</evidence>
<dbReference type="InterPro" id="IPR016181">
    <property type="entry name" value="Acyl_CoA_acyltransferase"/>
</dbReference>
<evidence type="ECO:0000259" key="3">
    <source>
        <dbReference type="PROSITE" id="PS51186"/>
    </source>
</evidence>